<dbReference type="OrthoDB" id="9792889at2"/>
<keyword evidence="7 8" id="KW-0472">Membrane</keyword>
<dbReference type="Proteomes" id="UP000007177">
    <property type="component" value="Chromosome"/>
</dbReference>
<accession>H6LEZ9</accession>
<dbReference type="CDD" id="cd06550">
    <property type="entry name" value="TM_ABC_iron-siderophores_like"/>
    <property type="match status" value="1"/>
</dbReference>
<dbReference type="FunFam" id="1.10.3470.10:FF:000001">
    <property type="entry name" value="Vitamin B12 ABC transporter permease BtuC"/>
    <property type="match status" value="1"/>
</dbReference>
<keyword evidence="6 8" id="KW-1133">Transmembrane helix</keyword>
<evidence type="ECO:0000256" key="1">
    <source>
        <dbReference type="ARBA" id="ARBA00004651"/>
    </source>
</evidence>
<keyword evidence="5 8" id="KW-0812">Transmembrane</keyword>
<dbReference type="PROSITE" id="PS51257">
    <property type="entry name" value="PROKAR_LIPOPROTEIN"/>
    <property type="match status" value="1"/>
</dbReference>
<evidence type="ECO:0000313" key="10">
    <source>
        <dbReference type="Proteomes" id="UP000007177"/>
    </source>
</evidence>
<evidence type="ECO:0000256" key="2">
    <source>
        <dbReference type="ARBA" id="ARBA00007935"/>
    </source>
</evidence>
<name>H6LEZ9_ACEWD</name>
<comment type="subcellular location">
    <subcellularLocation>
        <location evidence="1">Cell membrane</location>
        <topology evidence="1">Multi-pass membrane protein</topology>
    </subcellularLocation>
</comment>
<evidence type="ECO:0000256" key="8">
    <source>
        <dbReference type="SAM" id="Phobius"/>
    </source>
</evidence>
<dbReference type="PANTHER" id="PTHR30472">
    <property type="entry name" value="FERRIC ENTEROBACTIN TRANSPORT SYSTEM PERMEASE PROTEIN"/>
    <property type="match status" value="1"/>
</dbReference>
<evidence type="ECO:0000256" key="7">
    <source>
        <dbReference type="ARBA" id="ARBA00023136"/>
    </source>
</evidence>
<dbReference type="InterPro" id="IPR037294">
    <property type="entry name" value="ABC_BtuC-like"/>
</dbReference>
<keyword evidence="4" id="KW-1003">Cell membrane</keyword>
<evidence type="ECO:0000256" key="3">
    <source>
        <dbReference type="ARBA" id="ARBA00022448"/>
    </source>
</evidence>
<organism evidence="9 10">
    <name type="scientific">Acetobacterium woodii (strain ATCC 29683 / DSM 1030 / JCM 2381 / KCTC 1655 / WB1)</name>
    <dbReference type="NCBI Taxonomy" id="931626"/>
    <lineage>
        <taxon>Bacteria</taxon>
        <taxon>Bacillati</taxon>
        <taxon>Bacillota</taxon>
        <taxon>Clostridia</taxon>
        <taxon>Eubacteriales</taxon>
        <taxon>Eubacteriaceae</taxon>
        <taxon>Acetobacterium</taxon>
    </lineage>
</organism>
<dbReference type="GO" id="GO:0033214">
    <property type="term" value="P:siderophore-iron import into cell"/>
    <property type="evidence" value="ECO:0007669"/>
    <property type="project" value="TreeGrafter"/>
</dbReference>
<dbReference type="Pfam" id="PF01032">
    <property type="entry name" value="FecCD"/>
    <property type="match status" value="1"/>
</dbReference>
<dbReference type="STRING" id="931626.Awo_c00950"/>
<feature type="transmembrane region" description="Helical" evidence="8">
    <location>
        <begin position="12"/>
        <end position="33"/>
    </location>
</feature>
<dbReference type="PANTHER" id="PTHR30472:SF70">
    <property type="entry name" value="MOLYBDATE IMPORT SYSTEM PERMEASE PROTEIN MOLB"/>
    <property type="match status" value="1"/>
</dbReference>
<feature type="transmembrane region" description="Helical" evidence="8">
    <location>
        <begin position="287"/>
        <end position="305"/>
    </location>
</feature>
<proteinExistence type="inferred from homology"/>
<reference evidence="9 10" key="2">
    <citation type="journal article" date="2012" name="PLoS ONE">
        <title>An ancient pathway combining carbon dioxide fixation with the generation and utilization of a sodium ion gradient for ATP synthesis.</title>
        <authorList>
            <person name="Poehlein A."/>
            <person name="Schmidt S."/>
            <person name="Kaster A.K."/>
            <person name="Goenrich M."/>
            <person name="Vollmers J."/>
            <person name="Thurmer A."/>
            <person name="Bertsch J."/>
            <person name="Schuchmann K."/>
            <person name="Voigt B."/>
            <person name="Hecker M."/>
            <person name="Daniel R."/>
            <person name="Thauer R.K."/>
            <person name="Gottschalk G."/>
            <person name="Muller V."/>
        </authorList>
    </citation>
    <scope>NUCLEOTIDE SEQUENCE [LARGE SCALE GENOMIC DNA]</scope>
    <source>
        <strain evidence="10">ATCC 29683 / DSM 1030 / JCM 2381 / KCTC 1655 / WB1</strain>
    </source>
</reference>
<keyword evidence="3" id="KW-0813">Transport</keyword>
<evidence type="ECO:0000313" key="9">
    <source>
        <dbReference type="EMBL" id="AFA46905.1"/>
    </source>
</evidence>
<feature type="transmembrane region" description="Helical" evidence="8">
    <location>
        <begin position="317"/>
        <end position="335"/>
    </location>
</feature>
<comment type="similarity">
    <text evidence="2">Belongs to the binding-protein-dependent transport system permease family. FecCD subfamily.</text>
</comment>
<protein>
    <submittedName>
        <fullName evidence="9">Iron chelating ABC transport system permease protein</fullName>
    </submittedName>
</protein>
<sequence length="342" mass="37061">MNEIKKTSKRYYDSVIIGLIILLVACFVISFSLGKYPISPNELFSIFLSRVFPIEQTWTDQQAVILYNVRMPRIVLSVLVGCCLSAAGAAYQGIFRNPLVSSDIVGASSGAAFGAALAILMSIGNFGISISAFLFSILAVLTVYFLSKKVKTNPVLGLVLAGIMVSSLFNSATSFLKLVADPNEQLPAITYWLMGSFSGAKLKDIQLAIIPMAIGLIPLFMLRWKINILTMGDDEARTMGVDTQKTRAVIVIAATLVTAASIAVSGMIGWIGLVIPHLSRMLVGSDYRRLMPVSMLMGASFLLIVDNVSRLITSSEIPIGILTSFIGAPFFFYLISREGEKF</sequence>
<dbReference type="EMBL" id="CP002987">
    <property type="protein sequence ID" value="AFA46905.1"/>
    <property type="molecule type" value="Genomic_DNA"/>
</dbReference>
<reference evidence="10" key="1">
    <citation type="submission" date="2011-07" db="EMBL/GenBank/DDBJ databases">
        <title>Complete genome sequence of Acetobacterium woodii.</title>
        <authorList>
            <person name="Poehlein A."/>
            <person name="Schmidt S."/>
            <person name="Kaster A.-K."/>
            <person name="Goenrich M."/>
            <person name="Vollmers J."/>
            <person name="Thuermer A."/>
            <person name="Gottschalk G."/>
            <person name="Thauer R.K."/>
            <person name="Daniel R."/>
            <person name="Mueller V."/>
        </authorList>
    </citation>
    <scope>NUCLEOTIDE SEQUENCE [LARGE SCALE GENOMIC DNA]</scope>
    <source>
        <strain evidence="10">ATCC 29683 / DSM 1030 / JCM 2381 / KCTC 1655 / WB1</strain>
    </source>
</reference>
<dbReference type="Gene3D" id="1.10.3470.10">
    <property type="entry name" value="ABC transporter involved in vitamin B12 uptake, BtuC"/>
    <property type="match status" value="1"/>
</dbReference>
<dbReference type="KEGG" id="awo:Awo_c00950"/>
<feature type="transmembrane region" description="Helical" evidence="8">
    <location>
        <begin position="248"/>
        <end position="275"/>
    </location>
</feature>
<dbReference type="eggNOG" id="COG0609">
    <property type="taxonomic scope" value="Bacteria"/>
</dbReference>
<evidence type="ECO:0000256" key="4">
    <source>
        <dbReference type="ARBA" id="ARBA00022475"/>
    </source>
</evidence>
<dbReference type="HOGENOM" id="CLU_013016_0_2_9"/>
<evidence type="ECO:0000256" key="6">
    <source>
        <dbReference type="ARBA" id="ARBA00022989"/>
    </source>
</evidence>
<dbReference type="InterPro" id="IPR000522">
    <property type="entry name" value="ABC_transptr_permease_BtuC"/>
</dbReference>
<dbReference type="RefSeq" id="WP_014354509.1">
    <property type="nucleotide sequence ID" value="NC_016894.1"/>
</dbReference>
<gene>
    <name evidence="9" type="ordered locus">Awo_c00950</name>
</gene>
<feature type="transmembrane region" description="Helical" evidence="8">
    <location>
        <begin position="103"/>
        <end position="120"/>
    </location>
</feature>
<feature type="transmembrane region" description="Helical" evidence="8">
    <location>
        <begin position="126"/>
        <end position="146"/>
    </location>
</feature>
<dbReference type="AlphaFoldDB" id="H6LEZ9"/>
<feature type="transmembrane region" description="Helical" evidence="8">
    <location>
        <begin position="205"/>
        <end position="222"/>
    </location>
</feature>
<evidence type="ECO:0000256" key="5">
    <source>
        <dbReference type="ARBA" id="ARBA00022692"/>
    </source>
</evidence>
<feature type="transmembrane region" description="Helical" evidence="8">
    <location>
        <begin position="155"/>
        <end position="176"/>
    </location>
</feature>
<feature type="transmembrane region" description="Helical" evidence="8">
    <location>
        <begin position="74"/>
        <end position="91"/>
    </location>
</feature>
<dbReference type="SUPFAM" id="SSF81345">
    <property type="entry name" value="ABC transporter involved in vitamin B12 uptake, BtuC"/>
    <property type="match status" value="1"/>
</dbReference>
<dbReference type="GO" id="GO:0005886">
    <property type="term" value="C:plasma membrane"/>
    <property type="evidence" value="ECO:0007669"/>
    <property type="project" value="UniProtKB-SubCell"/>
</dbReference>
<dbReference type="GO" id="GO:0022857">
    <property type="term" value="F:transmembrane transporter activity"/>
    <property type="evidence" value="ECO:0007669"/>
    <property type="project" value="InterPro"/>
</dbReference>
<keyword evidence="10" id="KW-1185">Reference proteome</keyword>